<dbReference type="GO" id="GO:0008933">
    <property type="term" value="F:peptidoglycan lytic transglycosylase activity"/>
    <property type="evidence" value="ECO:0007669"/>
    <property type="project" value="TreeGrafter"/>
</dbReference>
<dbReference type="InterPro" id="IPR043426">
    <property type="entry name" value="MltB-like"/>
</dbReference>
<dbReference type="Proteomes" id="UP000189796">
    <property type="component" value="Chromosome I"/>
</dbReference>
<name>A0A1M5S9Z4_9BRAD</name>
<reference evidence="3 4" key="1">
    <citation type="submission" date="2016-11" db="EMBL/GenBank/DDBJ databases">
        <authorList>
            <person name="Jaros S."/>
            <person name="Januszkiewicz K."/>
            <person name="Wedrychowicz H."/>
        </authorList>
    </citation>
    <scope>NUCLEOTIDE SEQUENCE [LARGE SCALE GENOMIC DNA]</scope>
    <source>
        <strain evidence="3 4">GAS138</strain>
    </source>
</reference>
<dbReference type="Gene3D" id="1.10.530.10">
    <property type="match status" value="1"/>
</dbReference>
<dbReference type="Pfam" id="PF13406">
    <property type="entry name" value="SLT_2"/>
    <property type="match status" value="1"/>
</dbReference>
<dbReference type="NCBIfam" id="TIGR02283">
    <property type="entry name" value="MltB_2"/>
    <property type="match status" value="1"/>
</dbReference>
<proteinExistence type="predicted"/>
<evidence type="ECO:0000259" key="2">
    <source>
        <dbReference type="Pfam" id="PF13406"/>
    </source>
</evidence>
<protein>
    <submittedName>
        <fullName evidence="3">Lytic murein transglycosylase</fullName>
    </submittedName>
</protein>
<dbReference type="InterPro" id="IPR031304">
    <property type="entry name" value="SLT_2"/>
</dbReference>
<evidence type="ECO:0000313" key="3">
    <source>
        <dbReference type="EMBL" id="SHH35285.1"/>
    </source>
</evidence>
<accession>A0A1M5S9Z4</accession>
<dbReference type="GO" id="GO:0009253">
    <property type="term" value="P:peptidoglycan catabolic process"/>
    <property type="evidence" value="ECO:0007669"/>
    <property type="project" value="TreeGrafter"/>
</dbReference>
<dbReference type="PANTHER" id="PTHR30163:SF8">
    <property type="entry name" value="LYTIC MUREIN TRANSGLYCOSYLASE"/>
    <property type="match status" value="1"/>
</dbReference>
<feature type="chain" id="PRO_5012206380" evidence="1">
    <location>
        <begin position="33"/>
        <end position="278"/>
    </location>
</feature>
<dbReference type="InterPro" id="IPR023346">
    <property type="entry name" value="Lysozyme-like_dom_sf"/>
</dbReference>
<dbReference type="PANTHER" id="PTHR30163">
    <property type="entry name" value="MEMBRANE-BOUND LYTIC MUREIN TRANSGLYCOSYLASE B"/>
    <property type="match status" value="1"/>
</dbReference>
<evidence type="ECO:0000313" key="4">
    <source>
        <dbReference type="Proteomes" id="UP000189796"/>
    </source>
</evidence>
<dbReference type="FunFam" id="1.10.8.350:FF:000001">
    <property type="entry name" value="Lytic murein transglycosylase B"/>
    <property type="match status" value="1"/>
</dbReference>
<gene>
    <name evidence="3" type="ORF">SAMN05443248_4530</name>
</gene>
<feature type="domain" description="Transglycosylase SLT" evidence="2">
    <location>
        <begin position="39"/>
        <end position="245"/>
    </location>
</feature>
<feature type="signal peptide" evidence="1">
    <location>
        <begin position="1"/>
        <end position="32"/>
    </location>
</feature>
<keyword evidence="1" id="KW-0732">Signal</keyword>
<dbReference type="EMBL" id="LT670817">
    <property type="protein sequence ID" value="SHH35285.1"/>
    <property type="molecule type" value="Genomic_DNA"/>
</dbReference>
<dbReference type="InterPro" id="IPR011970">
    <property type="entry name" value="MltB_2"/>
</dbReference>
<sequence length="278" mass="30381">MEQDLLTPRFLFRALAISAVLALPLPGAPAMAATCGSGNFQAWLDDFKNDAAAKGISQAAISAGLAGVTLDQGVLSRDRSQRVFNQSFEEFSGRMVPPRLTRGANMMKQYGSVLGRIEESYGVPGEVLVAIWGLETDYGVNVGKFPTIRSLATLAYDCRRSEEFRAQLMDALRIVERGDLAPSEMRGAWAGELGQTQFMPSSYIKYAVDFDGNGRRDLLRSAPDVLASTANYLASYGWQRGKDWEPGSANFAVIQQWNKSEVYAKTIGYFASQLAHAP</sequence>
<dbReference type="SUPFAM" id="SSF53955">
    <property type="entry name" value="Lysozyme-like"/>
    <property type="match status" value="1"/>
</dbReference>
<dbReference type="CDD" id="cd13399">
    <property type="entry name" value="Slt35-like"/>
    <property type="match status" value="1"/>
</dbReference>
<dbReference type="AlphaFoldDB" id="A0A1M5S9Z4"/>
<dbReference type="Gene3D" id="1.10.8.350">
    <property type="entry name" value="Bacterial muramidase"/>
    <property type="match status" value="1"/>
</dbReference>
<organism evidence="3 4">
    <name type="scientific">Bradyrhizobium erythrophlei</name>
    <dbReference type="NCBI Taxonomy" id="1437360"/>
    <lineage>
        <taxon>Bacteria</taxon>
        <taxon>Pseudomonadati</taxon>
        <taxon>Pseudomonadota</taxon>
        <taxon>Alphaproteobacteria</taxon>
        <taxon>Hyphomicrobiales</taxon>
        <taxon>Nitrobacteraceae</taxon>
        <taxon>Bradyrhizobium</taxon>
    </lineage>
</organism>
<evidence type="ECO:0000256" key="1">
    <source>
        <dbReference type="SAM" id="SignalP"/>
    </source>
</evidence>